<feature type="transmembrane region" description="Helical" evidence="1">
    <location>
        <begin position="165"/>
        <end position="184"/>
    </location>
</feature>
<feature type="transmembrane region" description="Helical" evidence="1">
    <location>
        <begin position="220"/>
        <end position="239"/>
    </location>
</feature>
<dbReference type="EMBL" id="FOQD01000005">
    <property type="protein sequence ID" value="SFI08804.1"/>
    <property type="molecule type" value="Genomic_DNA"/>
</dbReference>
<feature type="transmembrane region" description="Helical" evidence="1">
    <location>
        <begin position="190"/>
        <end position="208"/>
    </location>
</feature>
<feature type="transmembrane region" description="Helical" evidence="1">
    <location>
        <begin position="91"/>
        <end position="110"/>
    </location>
</feature>
<feature type="transmembrane region" description="Helical" evidence="1">
    <location>
        <begin position="141"/>
        <end position="158"/>
    </location>
</feature>
<dbReference type="Proteomes" id="UP000199518">
    <property type="component" value="Unassembled WGS sequence"/>
</dbReference>
<protein>
    <recommendedName>
        <fullName evidence="4">Dolichyl-phosphate-mannose-protein mannosyltransferase</fullName>
    </recommendedName>
</protein>
<dbReference type="AlphaFoldDB" id="A0A1I3FCD0"/>
<dbReference type="RefSeq" id="WP_092049108.1">
    <property type="nucleotide sequence ID" value="NZ_FOQD01000005.1"/>
</dbReference>
<evidence type="ECO:0000313" key="3">
    <source>
        <dbReference type="Proteomes" id="UP000199518"/>
    </source>
</evidence>
<keyword evidence="1" id="KW-0812">Transmembrane</keyword>
<reference evidence="3" key="1">
    <citation type="submission" date="2016-10" db="EMBL/GenBank/DDBJ databases">
        <authorList>
            <person name="Varghese N."/>
            <person name="Submissions S."/>
        </authorList>
    </citation>
    <scope>NUCLEOTIDE SEQUENCE [LARGE SCALE GENOMIC DNA]</scope>
    <source>
        <strain evidence="3">DSM 26348</strain>
    </source>
</reference>
<evidence type="ECO:0008006" key="4">
    <source>
        <dbReference type="Google" id="ProtNLM"/>
    </source>
</evidence>
<proteinExistence type="predicted"/>
<feature type="transmembrane region" description="Helical" evidence="1">
    <location>
        <begin position="17"/>
        <end position="36"/>
    </location>
</feature>
<organism evidence="2 3">
    <name type="scientific">Planctomicrobium piriforme</name>
    <dbReference type="NCBI Taxonomy" id="1576369"/>
    <lineage>
        <taxon>Bacteria</taxon>
        <taxon>Pseudomonadati</taxon>
        <taxon>Planctomycetota</taxon>
        <taxon>Planctomycetia</taxon>
        <taxon>Planctomycetales</taxon>
        <taxon>Planctomycetaceae</taxon>
        <taxon>Planctomicrobium</taxon>
    </lineage>
</organism>
<feature type="transmembrane region" description="Helical" evidence="1">
    <location>
        <begin position="414"/>
        <end position="438"/>
    </location>
</feature>
<accession>A0A1I3FCD0</accession>
<gene>
    <name evidence="2" type="ORF">SAMN05421753_105173</name>
</gene>
<evidence type="ECO:0000256" key="1">
    <source>
        <dbReference type="SAM" id="Phobius"/>
    </source>
</evidence>
<keyword evidence="1" id="KW-1133">Transmembrane helix</keyword>
<name>A0A1I3FCD0_9PLAN</name>
<dbReference type="OrthoDB" id="214269at2"/>
<feature type="transmembrane region" description="Helical" evidence="1">
    <location>
        <begin position="374"/>
        <end position="394"/>
    </location>
</feature>
<feature type="transmembrane region" description="Helical" evidence="1">
    <location>
        <begin position="444"/>
        <end position="464"/>
    </location>
</feature>
<keyword evidence="1" id="KW-0472">Membrane</keyword>
<feature type="transmembrane region" description="Helical" evidence="1">
    <location>
        <begin position="117"/>
        <end position="135"/>
    </location>
</feature>
<sequence>MGTRDHDPALGRQPGRVAAWAGLLVMVAIGGAGLAVTGRLQAVPVNDTPSYQDFSFQTWQGSLDSIRTPLFPLLLKTVEAATGSLAAMPTVHFLLFAAAVLVFHAGLLANGCSSARSAVIAGSLLISNILWGYVSTLATDTVAAAAGVAVLGAILLVAGTRQRGFSNWWLWLLLSILVTVGWLLRPANLFLVPLTMIAVPMLQVSNSLRLRGWRSALRSFLITSTVVCVPLLAYCGLRSNVVGKFGIVSFGGYNLIGVTGQFLDAELVPQLPADLQPLANAALARKTALPADEFPLPHEPRLHYMRMEVGYDVYIWKLFVPAAQEVSGNNAAAVNTQLKQLGAALAILRPRDYVTWLLKAARQALFKLLGDFTLNYAGGPMMMGTAVLAILATLRKWSNPAVAATPEGMKIINILFCLVALYAGLSLLLVILVCPPLGRMTDAAAIGLAPLVVAAFCEFTAQLLMRPSEERRPVGDP</sequence>
<evidence type="ECO:0000313" key="2">
    <source>
        <dbReference type="EMBL" id="SFI08804.1"/>
    </source>
</evidence>
<keyword evidence="3" id="KW-1185">Reference proteome</keyword>